<accession>A0A285ZWZ7</accession>
<name>A0A285ZWZ7_9SPHI</name>
<dbReference type="Proteomes" id="UP000219281">
    <property type="component" value="Unassembled WGS sequence"/>
</dbReference>
<organism evidence="1 2">
    <name type="scientific">Pedobacter xixiisoli</name>
    <dbReference type="NCBI Taxonomy" id="1476464"/>
    <lineage>
        <taxon>Bacteria</taxon>
        <taxon>Pseudomonadati</taxon>
        <taxon>Bacteroidota</taxon>
        <taxon>Sphingobacteriia</taxon>
        <taxon>Sphingobacteriales</taxon>
        <taxon>Sphingobacteriaceae</taxon>
        <taxon>Pedobacter</taxon>
    </lineage>
</organism>
<dbReference type="EMBL" id="OCMT01000002">
    <property type="protein sequence ID" value="SOD14160.1"/>
    <property type="molecule type" value="Genomic_DNA"/>
</dbReference>
<dbReference type="InterPro" id="IPR047114">
    <property type="entry name" value="YciF"/>
</dbReference>
<dbReference type="InterPro" id="IPR012347">
    <property type="entry name" value="Ferritin-like"/>
</dbReference>
<evidence type="ECO:0000313" key="1">
    <source>
        <dbReference type="EMBL" id="SOD14160.1"/>
    </source>
</evidence>
<dbReference type="InterPro" id="IPR010287">
    <property type="entry name" value="DUF892_YciF-like"/>
</dbReference>
<sequence length="176" mass="19977">MVNTIQSNVSKEKTLNKGDFKSLKESLPQVYGAEKQWSTVLPILQLAVGCEDLMETLDKFEKEGKSHVHRLESIFHEIDIAVEEGENKDVEVLIEECYDIIDVTPRNSFIRDAGLIVGMQQLQQYQLTAYTSLLAQALECNAQKIVNLLRVIIYNKQQEEEQLAMAGTSQMLDEIT</sequence>
<dbReference type="SUPFAM" id="SSF47240">
    <property type="entry name" value="Ferritin-like"/>
    <property type="match status" value="1"/>
</dbReference>
<dbReference type="OrthoDB" id="765673at2"/>
<dbReference type="InterPro" id="IPR009078">
    <property type="entry name" value="Ferritin-like_SF"/>
</dbReference>
<protein>
    <submittedName>
        <fullName evidence="1">Ferritin-like metal-binding protein YciE</fullName>
    </submittedName>
</protein>
<dbReference type="PANTHER" id="PTHR30565">
    <property type="entry name" value="PROTEIN YCIF"/>
    <property type="match status" value="1"/>
</dbReference>
<dbReference type="Pfam" id="PF05974">
    <property type="entry name" value="DUF892"/>
    <property type="match status" value="1"/>
</dbReference>
<evidence type="ECO:0000313" key="2">
    <source>
        <dbReference type="Proteomes" id="UP000219281"/>
    </source>
</evidence>
<keyword evidence="2" id="KW-1185">Reference proteome</keyword>
<gene>
    <name evidence="1" type="ORF">SAMN06297358_1434</name>
</gene>
<dbReference type="Gene3D" id="1.20.1260.10">
    <property type="match status" value="1"/>
</dbReference>
<proteinExistence type="predicted"/>
<dbReference type="PANTHER" id="PTHR30565:SF9">
    <property type="entry name" value="PROTEIN YCIF"/>
    <property type="match status" value="1"/>
</dbReference>
<dbReference type="RefSeq" id="WP_097130346.1">
    <property type="nucleotide sequence ID" value="NZ_OCMT01000002.1"/>
</dbReference>
<reference evidence="2" key="1">
    <citation type="submission" date="2017-09" db="EMBL/GenBank/DDBJ databases">
        <authorList>
            <person name="Varghese N."/>
            <person name="Submissions S."/>
        </authorList>
    </citation>
    <scope>NUCLEOTIDE SEQUENCE [LARGE SCALE GENOMIC DNA]</scope>
    <source>
        <strain evidence="2">CGMCC 1.12803</strain>
    </source>
</reference>
<dbReference type="AlphaFoldDB" id="A0A285ZWZ7"/>